<organism evidence="1">
    <name type="scientific">Solanum lycopersicum</name>
    <name type="common">Tomato</name>
    <name type="synonym">Lycopersicon esculentum</name>
    <dbReference type="NCBI Taxonomy" id="4081"/>
    <lineage>
        <taxon>Eukaryota</taxon>
        <taxon>Viridiplantae</taxon>
        <taxon>Streptophyta</taxon>
        <taxon>Embryophyta</taxon>
        <taxon>Tracheophyta</taxon>
        <taxon>Spermatophyta</taxon>
        <taxon>Magnoliopsida</taxon>
        <taxon>eudicotyledons</taxon>
        <taxon>Gunneridae</taxon>
        <taxon>Pentapetalae</taxon>
        <taxon>asterids</taxon>
        <taxon>lamiids</taxon>
        <taxon>Solanales</taxon>
        <taxon>Solanaceae</taxon>
        <taxon>Solanoideae</taxon>
        <taxon>Solaneae</taxon>
        <taxon>Solanum</taxon>
        <taxon>Solanum subgen. Lycopersicon</taxon>
    </lineage>
</organism>
<evidence type="ECO:0000313" key="2">
    <source>
        <dbReference type="Proteomes" id="UP000004994"/>
    </source>
</evidence>
<keyword evidence="2" id="KW-1185">Reference proteome</keyword>
<reference evidence="1" key="2">
    <citation type="submission" date="2019-01" db="UniProtKB">
        <authorList>
            <consortium name="EnsemblPlants"/>
        </authorList>
    </citation>
    <scope>IDENTIFICATION</scope>
    <source>
        <strain evidence="1">cv. Heinz 1706</strain>
    </source>
</reference>
<evidence type="ECO:0008006" key="3">
    <source>
        <dbReference type="Google" id="ProtNLM"/>
    </source>
</evidence>
<reference evidence="1" key="1">
    <citation type="journal article" date="2012" name="Nature">
        <title>The tomato genome sequence provides insights into fleshy fruit evolution.</title>
        <authorList>
            <consortium name="Tomato Genome Consortium"/>
        </authorList>
    </citation>
    <scope>NUCLEOTIDE SEQUENCE [LARGE SCALE GENOMIC DNA]</scope>
    <source>
        <strain evidence="1">cv. Heinz 1706</strain>
    </source>
</reference>
<protein>
    <recommendedName>
        <fullName evidence="3">Reverse transcriptase Ty1/copia-type domain-containing protein</fullName>
    </recommendedName>
</protein>
<proteinExistence type="predicted"/>
<accession>A0A3Q7H802</accession>
<name>A0A3Q7H802_SOLLC</name>
<dbReference type="Proteomes" id="UP000004994">
    <property type="component" value="Chromosome 7"/>
</dbReference>
<evidence type="ECO:0000313" key="1">
    <source>
        <dbReference type="EnsemblPlants" id="Solyc07g040896.1.1"/>
    </source>
</evidence>
<dbReference type="InParanoid" id="A0A3Q7H802"/>
<dbReference type="STRING" id="4081.A0A3Q7H802"/>
<dbReference type="AlphaFoldDB" id="A0A3Q7H802"/>
<dbReference type="EnsemblPlants" id="Solyc07g040896.1.1">
    <property type="protein sequence ID" value="Solyc07g040896.1.1"/>
    <property type="gene ID" value="Solyc07g040896.1"/>
</dbReference>
<dbReference type="Gramene" id="Solyc07g040896.1.1">
    <property type="protein sequence ID" value="Solyc07g040896.1.1"/>
    <property type="gene ID" value="Solyc07g040896.1"/>
</dbReference>
<sequence>MPLRITEDEGKESTPSSTLSVSSVVSESSPIAITHEESSDEIIPLRRSTRLKIQIPNILIIFIRLVSLLLFSSRSLPKEFKSQMMNEFKMSAMSLLQYFLGLQGIFISQRKYARYLLNKFGMLNCKPAVNEEQSTDAKRFKSLVGALCNNFHSYTMGQKRESCGTFLELWTLVFDTPKLIISYCADSDWAKSLEDRQCVSANVFNLDSGVVTWSIKKKATTSLSTSEVETLQQLVKPSD</sequence>